<evidence type="ECO:0000259" key="6">
    <source>
        <dbReference type="PROSITE" id="PS51007"/>
    </source>
</evidence>
<accession>A0A5C8KSE7</accession>
<dbReference type="InterPro" id="IPR051459">
    <property type="entry name" value="Cytochrome_c-type_DH"/>
</dbReference>
<feature type="signal peptide" evidence="5">
    <location>
        <begin position="1"/>
        <end position="24"/>
    </location>
</feature>
<protein>
    <submittedName>
        <fullName evidence="7">Cytochrome c</fullName>
    </submittedName>
</protein>
<dbReference type="RefSeq" id="WP_147891631.1">
    <property type="nucleotide sequence ID" value="NZ_VRTS01000005.1"/>
</dbReference>
<keyword evidence="3 4" id="KW-0408">Iron</keyword>
<keyword evidence="5" id="KW-0732">Signal</keyword>
<sequence>MRKSMKWVLLGVLLLGLLASGVLAAAWVSSERALARVWDVNDPPLAVEHTPDQVEKGAYLYVTRSCAVCHGDAGEGRLVEDVPPMRLVGSNLTPAGNASRYTDDGLARAIRHGIRHDGTPLVFMPVEDYADLSDADTAALIAYLRSLPPVAPSRDAMRVKPLGRVLYMLGQFPLVPAEKIDHSPRPRGAPPAGPTAEYGAYVARTCVGCHGEGYGGQRVHGTPPSFPPAADLTVLDTWEPADFVRAMREGKRRDGSDMHPLMPWTAYKSMTDEELEALFAYFQSLGAAKRG</sequence>
<dbReference type="InterPro" id="IPR009056">
    <property type="entry name" value="Cyt_c-like_dom"/>
</dbReference>
<dbReference type="InterPro" id="IPR036909">
    <property type="entry name" value="Cyt_c-like_dom_sf"/>
</dbReference>
<reference evidence="7 8" key="1">
    <citation type="submission" date="2019-08" db="EMBL/GenBank/DDBJ databases">
        <authorList>
            <person name="Karlyshev A.V."/>
        </authorList>
    </citation>
    <scope>NUCLEOTIDE SEQUENCE [LARGE SCALE GENOMIC DNA]</scope>
    <source>
        <strain evidence="7 8">Alg18-2.2</strain>
    </source>
</reference>
<dbReference type="AlphaFoldDB" id="A0A5C8KSE7"/>
<organism evidence="7 8">
    <name type="scientific">Alkalisalibacterium limincola</name>
    <dbReference type="NCBI Taxonomy" id="2699169"/>
    <lineage>
        <taxon>Bacteria</taxon>
        <taxon>Pseudomonadati</taxon>
        <taxon>Pseudomonadota</taxon>
        <taxon>Gammaproteobacteria</taxon>
        <taxon>Lysobacterales</taxon>
        <taxon>Lysobacteraceae</taxon>
        <taxon>Alkalisalibacterium</taxon>
    </lineage>
</organism>
<proteinExistence type="predicted"/>
<dbReference type="OrthoDB" id="9811281at2"/>
<name>A0A5C8KSE7_9GAMM</name>
<dbReference type="Pfam" id="PF00034">
    <property type="entry name" value="Cytochrom_C"/>
    <property type="match status" value="1"/>
</dbReference>
<dbReference type="Proteomes" id="UP000321248">
    <property type="component" value="Unassembled WGS sequence"/>
</dbReference>
<keyword evidence="8" id="KW-1185">Reference proteome</keyword>
<dbReference type="EMBL" id="VRTS01000005">
    <property type="protein sequence ID" value="TXK62212.1"/>
    <property type="molecule type" value="Genomic_DNA"/>
</dbReference>
<keyword evidence="1 4" id="KW-0349">Heme</keyword>
<gene>
    <name evidence="7" type="ORF">FU658_08125</name>
</gene>
<dbReference type="GO" id="GO:0020037">
    <property type="term" value="F:heme binding"/>
    <property type="evidence" value="ECO:0007669"/>
    <property type="project" value="InterPro"/>
</dbReference>
<comment type="caution">
    <text evidence="7">The sequence shown here is derived from an EMBL/GenBank/DDBJ whole genome shotgun (WGS) entry which is preliminary data.</text>
</comment>
<dbReference type="PANTHER" id="PTHR35008">
    <property type="entry name" value="BLL4482 PROTEIN-RELATED"/>
    <property type="match status" value="1"/>
</dbReference>
<evidence type="ECO:0000256" key="3">
    <source>
        <dbReference type="ARBA" id="ARBA00023004"/>
    </source>
</evidence>
<evidence type="ECO:0000313" key="7">
    <source>
        <dbReference type="EMBL" id="TXK62212.1"/>
    </source>
</evidence>
<dbReference type="PROSITE" id="PS51007">
    <property type="entry name" value="CYTC"/>
    <property type="match status" value="2"/>
</dbReference>
<feature type="domain" description="Cytochrome c" evidence="6">
    <location>
        <begin position="194"/>
        <end position="286"/>
    </location>
</feature>
<keyword evidence="2 4" id="KW-0479">Metal-binding</keyword>
<dbReference type="Pfam" id="PF13442">
    <property type="entry name" value="Cytochrome_CBB3"/>
    <property type="match status" value="1"/>
</dbReference>
<evidence type="ECO:0000256" key="4">
    <source>
        <dbReference type="PROSITE-ProRule" id="PRU00433"/>
    </source>
</evidence>
<dbReference type="PANTHER" id="PTHR35008:SF4">
    <property type="entry name" value="BLL4482 PROTEIN"/>
    <property type="match status" value="1"/>
</dbReference>
<dbReference type="GO" id="GO:0009055">
    <property type="term" value="F:electron transfer activity"/>
    <property type="evidence" value="ECO:0007669"/>
    <property type="project" value="InterPro"/>
</dbReference>
<feature type="domain" description="Cytochrome c" evidence="6">
    <location>
        <begin position="52"/>
        <end position="148"/>
    </location>
</feature>
<dbReference type="GO" id="GO:0046872">
    <property type="term" value="F:metal ion binding"/>
    <property type="evidence" value="ECO:0007669"/>
    <property type="project" value="UniProtKB-KW"/>
</dbReference>
<dbReference type="Gene3D" id="1.10.760.10">
    <property type="entry name" value="Cytochrome c-like domain"/>
    <property type="match status" value="2"/>
</dbReference>
<dbReference type="SUPFAM" id="SSF46626">
    <property type="entry name" value="Cytochrome c"/>
    <property type="match status" value="2"/>
</dbReference>
<feature type="chain" id="PRO_5022745007" evidence="5">
    <location>
        <begin position="25"/>
        <end position="291"/>
    </location>
</feature>
<evidence type="ECO:0000313" key="8">
    <source>
        <dbReference type="Proteomes" id="UP000321248"/>
    </source>
</evidence>
<evidence type="ECO:0000256" key="2">
    <source>
        <dbReference type="ARBA" id="ARBA00022723"/>
    </source>
</evidence>
<evidence type="ECO:0000256" key="5">
    <source>
        <dbReference type="SAM" id="SignalP"/>
    </source>
</evidence>
<evidence type="ECO:0000256" key="1">
    <source>
        <dbReference type="ARBA" id="ARBA00022617"/>
    </source>
</evidence>